<organism evidence="2 3">
    <name type="scientific">Sphingobium psychrophilum</name>
    <dbReference type="NCBI Taxonomy" id="2728834"/>
    <lineage>
        <taxon>Bacteria</taxon>
        <taxon>Pseudomonadati</taxon>
        <taxon>Pseudomonadota</taxon>
        <taxon>Alphaproteobacteria</taxon>
        <taxon>Sphingomonadales</taxon>
        <taxon>Sphingomonadaceae</taxon>
        <taxon>Sphingobium</taxon>
    </lineage>
</organism>
<feature type="transmembrane region" description="Helical" evidence="1">
    <location>
        <begin position="130"/>
        <end position="148"/>
    </location>
</feature>
<keyword evidence="1" id="KW-0812">Transmembrane</keyword>
<comment type="caution">
    <text evidence="2">The sequence shown here is derived from an EMBL/GenBank/DDBJ whole genome shotgun (WGS) entry which is preliminary data.</text>
</comment>
<dbReference type="AlphaFoldDB" id="A0A7X9WW15"/>
<keyword evidence="1" id="KW-1133">Transmembrane helix</keyword>
<keyword evidence="1" id="KW-0472">Membrane</keyword>
<evidence type="ECO:0000313" key="3">
    <source>
        <dbReference type="Proteomes" id="UP000519023"/>
    </source>
</evidence>
<keyword evidence="3" id="KW-1185">Reference proteome</keyword>
<reference evidence="2 3" key="1">
    <citation type="submission" date="2020-04" db="EMBL/GenBank/DDBJ databases">
        <title>Sphingobium sp. AR-3-1 isolated from Arctic soil.</title>
        <authorList>
            <person name="Dahal R.H."/>
            <person name="Chaudhary D.K."/>
        </authorList>
    </citation>
    <scope>NUCLEOTIDE SEQUENCE [LARGE SCALE GENOMIC DNA]</scope>
    <source>
        <strain evidence="2 3">AR-3-1</strain>
    </source>
</reference>
<gene>
    <name evidence="2" type="ORF">HHL08_12480</name>
</gene>
<dbReference type="Proteomes" id="UP000519023">
    <property type="component" value="Unassembled WGS sequence"/>
</dbReference>
<feature type="transmembrane region" description="Helical" evidence="1">
    <location>
        <begin position="5"/>
        <end position="24"/>
    </location>
</feature>
<evidence type="ECO:0000256" key="1">
    <source>
        <dbReference type="SAM" id="Phobius"/>
    </source>
</evidence>
<name>A0A7X9WW15_9SPHN</name>
<feature type="transmembrane region" description="Helical" evidence="1">
    <location>
        <begin position="154"/>
        <end position="174"/>
    </location>
</feature>
<proteinExistence type="predicted"/>
<accession>A0A7X9WW15</accession>
<sequence length="194" mass="20088">MMVRALIGGLLGGLAMFITGFIFWGTPLSALALSRTDEQASANLQAAMAQALTSTGTGVYVIPDPATAQGTILYGKGPVAQIFYNESGFPVMDSGALIGGLILALIVGVVIALALRFVTTGFADRARATILFALAAVLWLHIGQAVFNHAPWGYILYLAFSDFVALALAGLIAAKLMETKAEAAAVAADPGTFH</sequence>
<protein>
    <submittedName>
        <fullName evidence="2">Uncharacterized protein</fullName>
    </submittedName>
</protein>
<feature type="transmembrane region" description="Helical" evidence="1">
    <location>
        <begin position="96"/>
        <end position="118"/>
    </location>
</feature>
<dbReference type="EMBL" id="JABBFV010000008">
    <property type="protein sequence ID" value="NML10950.1"/>
    <property type="molecule type" value="Genomic_DNA"/>
</dbReference>
<evidence type="ECO:0000313" key="2">
    <source>
        <dbReference type="EMBL" id="NML10950.1"/>
    </source>
</evidence>